<reference evidence="2 3" key="1">
    <citation type="submission" date="2019-05" db="EMBL/GenBank/DDBJ databases">
        <title>Another draft genome of Portunus trituberculatus and its Hox gene families provides insights of decapod evolution.</title>
        <authorList>
            <person name="Jeong J.-H."/>
            <person name="Song I."/>
            <person name="Kim S."/>
            <person name="Choi T."/>
            <person name="Kim D."/>
            <person name="Ryu S."/>
            <person name="Kim W."/>
        </authorList>
    </citation>
    <scope>NUCLEOTIDE SEQUENCE [LARGE SCALE GENOMIC DNA]</scope>
    <source>
        <tissue evidence="2">Muscle</tissue>
    </source>
</reference>
<organism evidence="2 3">
    <name type="scientific">Portunus trituberculatus</name>
    <name type="common">Swimming crab</name>
    <name type="synonym">Neptunus trituberculatus</name>
    <dbReference type="NCBI Taxonomy" id="210409"/>
    <lineage>
        <taxon>Eukaryota</taxon>
        <taxon>Metazoa</taxon>
        <taxon>Ecdysozoa</taxon>
        <taxon>Arthropoda</taxon>
        <taxon>Crustacea</taxon>
        <taxon>Multicrustacea</taxon>
        <taxon>Malacostraca</taxon>
        <taxon>Eumalacostraca</taxon>
        <taxon>Eucarida</taxon>
        <taxon>Decapoda</taxon>
        <taxon>Pleocyemata</taxon>
        <taxon>Brachyura</taxon>
        <taxon>Eubrachyura</taxon>
        <taxon>Portunoidea</taxon>
        <taxon>Portunidae</taxon>
        <taxon>Portuninae</taxon>
        <taxon>Portunus</taxon>
    </lineage>
</organism>
<gene>
    <name evidence="2" type="ORF">E2C01_036852</name>
</gene>
<feature type="compositionally biased region" description="Gly residues" evidence="1">
    <location>
        <begin position="21"/>
        <end position="31"/>
    </location>
</feature>
<feature type="region of interest" description="Disordered" evidence="1">
    <location>
        <begin position="1"/>
        <end position="31"/>
    </location>
</feature>
<accession>A0A5B7FDK8</accession>
<protein>
    <submittedName>
        <fullName evidence="2">Uncharacterized protein</fullName>
    </submittedName>
</protein>
<evidence type="ECO:0000313" key="3">
    <source>
        <dbReference type="Proteomes" id="UP000324222"/>
    </source>
</evidence>
<evidence type="ECO:0000256" key="1">
    <source>
        <dbReference type="SAM" id="MobiDB-lite"/>
    </source>
</evidence>
<evidence type="ECO:0000313" key="2">
    <source>
        <dbReference type="EMBL" id="MPC43213.1"/>
    </source>
</evidence>
<dbReference type="AlphaFoldDB" id="A0A5B7FDK8"/>
<keyword evidence="3" id="KW-1185">Reference proteome</keyword>
<feature type="compositionally biased region" description="Basic and acidic residues" evidence="1">
    <location>
        <begin position="1"/>
        <end position="11"/>
    </location>
</feature>
<name>A0A5B7FDK8_PORTR</name>
<comment type="caution">
    <text evidence="2">The sequence shown here is derived from an EMBL/GenBank/DDBJ whole genome shotgun (WGS) entry which is preliminary data.</text>
</comment>
<dbReference type="EMBL" id="VSRR010005730">
    <property type="protein sequence ID" value="MPC43213.1"/>
    <property type="molecule type" value="Genomic_DNA"/>
</dbReference>
<dbReference type="Proteomes" id="UP000324222">
    <property type="component" value="Unassembled WGS sequence"/>
</dbReference>
<sequence length="159" mass="16573">MEVHDVLDRGPDAPLVQPLASGGGGGRGGGGAPVNSLVSAANSRLNIVLEIPSPPKVKGNYACGWLGGSWSVGRVAGNKLDYKLSAMIIAFPSFCASRPRHLRGRRGDGGRWPALRGLFSGSPTQPYHNLDSLCQQTTGSFRPCVLQTVRGCVGMGGEC</sequence>
<proteinExistence type="predicted"/>